<dbReference type="Proteomes" id="UP000510621">
    <property type="component" value="Chromosome"/>
</dbReference>
<dbReference type="KEGG" id="this:HZT40_13220"/>
<keyword evidence="3" id="KW-1185">Reference proteome</keyword>
<feature type="region of interest" description="Disordered" evidence="1">
    <location>
        <begin position="49"/>
        <end position="74"/>
    </location>
</feature>
<organism evidence="2 3">
    <name type="scientific">Candidatus Thiothrix singaporensis</name>
    <dbReference type="NCBI Taxonomy" id="2799669"/>
    <lineage>
        <taxon>Bacteria</taxon>
        <taxon>Pseudomonadati</taxon>
        <taxon>Pseudomonadota</taxon>
        <taxon>Gammaproteobacteria</taxon>
        <taxon>Thiotrichales</taxon>
        <taxon>Thiotrichaceae</taxon>
        <taxon>Thiothrix</taxon>
    </lineage>
</organism>
<protein>
    <submittedName>
        <fullName evidence="2">Uncharacterized protein</fullName>
    </submittedName>
</protein>
<feature type="region of interest" description="Disordered" evidence="1">
    <location>
        <begin position="1"/>
        <end position="34"/>
    </location>
</feature>
<accession>A0A7L6ATG0</accession>
<evidence type="ECO:0000313" key="2">
    <source>
        <dbReference type="EMBL" id="QLQ32385.1"/>
    </source>
</evidence>
<sequence>MEEPKKATNAKNQMVLLDQNRFRGRHRSGHGGTPILKKAFREKLWMADRPEPQQQCRQRESNQDINNPAYNPFGHGHSLASKPVCNLNIGITISTDTDIAQLSRRFFPLD</sequence>
<gene>
    <name evidence="2" type="ORF">HZT40_13220</name>
</gene>
<feature type="compositionally biased region" description="Basic and acidic residues" evidence="1">
    <location>
        <begin position="49"/>
        <end position="62"/>
    </location>
</feature>
<dbReference type="EMBL" id="CP059265">
    <property type="protein sequence ID" value="QLQ32385.1"/>
    <property type="molecule type" value="Genomic_DNA"/>
</dbReference>
<dbReference type="AlphaFoldDB" id="A0A7L6ATG0"/>
<name>A0A7L6ATG0_9GAMM</name>
<evidence type="ECO:0000313" key="3">
    <source>
        <dbReference type="Proteomes" id="UP000510621"/>
    </source>
</evidence>
<proteinExistence type="predicted"/>
<evidence type="ECO:0000256" key="1">
    <source>
        <dbReference type="SAM" id="MobiDB-lite"/>
    </source>
</evidence>
<reference evidence="2" key="1">
    <citation type="submission" date="2020-06" db="EMBL/GenBank/DDBJ databases">
        <title>Analysis procedures for assessing recovery of high quality, complete, closed genomes from Nanopore long read metagenome sequencing.</title>
        <authorList>
            <person name="Bessarab I."/>
            <person name="Arumugam K."/>
            <person name="Haryono M."/>
            <person name="Liu X."/>
            <person name="Roy S."/>
            <person name="Zuniga-Montanez R.E."/>
            <person name="Qiu G."/>
            <person name="Drautz-Moses D.I."/>
            <person name="Law Y.Y."/>
            <person name="Wuertz S."/>
            <person name="Lauro F.M."/>
            <person name="Huson D.H."/>
            <person name="Williams R.B."/>
        </authorList>
    </citation>
    <scope>NUCLEOTIDE SEQUENCE [LARGE SCALE GENOMIC DNA]</scope>
    <source>
        <strain evidence="2">SSD2</strain>
    </source>
</reference>